<comment type="caution">
    <text evidence="2">The sequence shown here is derived from an EMBL/GenBank/DDBJ whole genome shotgun (WGS) entry which is preliminary data.</text>
</comment>
<keyword evidence="3" id="KW-1185">Reference proteome</keyword>
<dbReference type="OrthoDB" id="3544025at2"/>
<dbReference type="RefSeq" id="WP_137250852.1">
    <property type="nucleotide sequence ID" value="NZ_SZQA01000041.1"/>
</dbReference>
<dbReference type="EMBL" id="SZQA01000041">
    <property type="protein sequence ID" value="TKK83793.1"/>
    <property type="molecule type" value="Genomic_DNA"/>
</dbReference>
<feature type="signal peptide" evidence="1">
    <location>
        <begin position="1"/>
        <end position="31"/>
    </location>
</feature>
<name>A0A4V5UYA1_9ACTN</name>
<evidence type="ECO:0000313" key="3">
    <source>
        <dbReference type="Proteomes" id="UP000308705"/>
    </source>
</evidence>
<evidence type="ECO:0000256" key="1">
    <source>
        <dbReference type="SAM" id="SignalP"/>
    </source>
</evidence>
<keyword evidence="1" id="KW-0732">Signal</keyword>
<gene>
    <name evidence="2" type="ORF">FDA94_32290</name>
</gene>
<sequence>MLTFTKQSVMRLAAAAFAATAVVTAAAPASAATGPAGTVNFYADAWFTTQIAAYDAATLGAGCHALPSVAHAEWNDTNVAIEVYATADCTGHALYFPANDIHSFIRFDARSFRIA</sequence>
<proteinExistence type="predicted"/>
<feature type="chain" id="PRO_5020847789" evidence="1">
    <location>
        <begin position="32"/>
        <end position="115"/>
    </location>
</feature>
<dbReference type="AlphaFoldDB" id="A0A4V5UYA1"/>
<dbReference type="Proteomes" id="UP000308705">
    <property type="component" value="Unassembled WGS sequence"/>
</dbReference>
<accession>A0A4V5UYA1</accession>
<organism evidence="2 3">
    <name type="scientific">Herbidospora galbida</name>
    <dbReference type="NCBI Taxonomy" id="2575442"/>
    <lineage>
        <taxon>Bacteria</taxon>
        <taxon>Bacillati</taxon>
        <taxon>Actinomycetota</taxon>
        <taxon>Actinomycetes</taxon>
        <taxon>Streptosporangiales</taxon>
        <taxon>Streptosporangiaceae</taxon>
        <taxon>Herbidospora</taxon>
    </lineage>
</organism>
<reference evidence="2 3" key="1">
    <citation type="submission" date="2019-04" db="EMBL/GenBank/DDBJ databases">
        <title>Herbidospora sp. NEAU-GS14.nov., a novel actinomycete isolated from soil.</title>
        <authorList>
            <person name="Han L."/>
        </authorList>
    </citation>
    <scope>NUCLEOTIDE SEQUENCE [LARGE SCALE GENOMIC DNA]</scope>
    <source>
        <strain evidence="2 3">NEAU-GS14</strain>
    </source>
</reference>
<evidence type="ECO:0000313" key="2">
    <source>
        <dbReference type="EMBL" id="TKK83793.1"/>
    </source>
</evidence>
<protein>
    <submittedName>
        <fullName evidence="2">Uncharacterized protein</fullName>
    </submittedName>
</protein>